<sequence>MEAKERQKASSHAAKCSSHTLERLVAELVVLVVRDASARRRARGLASAHAGPARDSGGKEHVNLAFYYHNTLLFN</sequence>
<evidence type="ECO:0000313" key="1">
    <source>
        <dbReference type="EMBL" id="KPJ07134.1"/>
    </source>
</evidence>
<protein>
    <submittedName>
        <fullName evidence="1">Uncharacterized protein</fullName>
    </submittedName>
</protein>
<accession>A0A194QP56</accession>
<organism evidence="1 2">
    <name type="scientific">Papilio machaon</name>
    <name type="common">Old World swallowtail butterfly</name>
    <dbReference type="NCBI Taxonomy" id="76193"/>
    <lineage>
        <taxon>Eukaryota</taxon>
        <taxon>Metazoa</taxon>
        <taxon>Ecdysozoa</taxon>
        <taxon>Arthropoda</taxon>
        <taxon>Hexapoda</taxon>
        <taxon>Insecta</taxon>
        <taxon>Pterygota</taxon>
        <taxon>Neoptera</taxon>
        <taxon>Endopterygota</taxon>
        <taxon>Lepidoptera</taxon>
        <taxon>Glossata</taxon>
        <taxon>Ditrysia</taxon>
        <taxon>Papilionoidea</taxon>
        <taxon>Papilionidae</taxon>
        <taxon>Papilioninae</taxon>
        <taxon>Papilio</taxon>
    </lineage>
</organism>
<dbReference type="Proteomes" id="UP000053240">
    <property type="component" value="Unassembled WGS sequence"/>
</dbReference>
<gene>
    <name evidence="1" type="ORF">RR48_07981</name>
</gene>
<name>A0A194QP56_PAPMA</name>
<dbReference type="EMBL" id="KQ461191">
    <property type="protein sequence ID" value="KPJ07134.1"/>
    <property type="molecule type" value="Genomic_DNA"/>
</dbReference>
<proteinExistence type="predicted"/>
<dbReference type="InParanoid" id="A0A194QP56"/>
<dbReference type="AlphaFoldDB" id="A0A194QP56"/>
<keyword evidence="2" id="KW-1185">Reference proteome</keyword>
<evidence type="ECO:0000313" key="2">
    <source>
        <dbReference type="Proteomes" id="UP000053240"/>
    </source>
</evidence>
<reference evidence="1 2" key="1">
    <citation type="journal article" date="2015" name="Nat. Commun.">
        <title>Outbred genome sequencing and CRISPR/Cas9 gene editing in butterflies.</title>
        <authorList>
            <person name="Li X."/>
            <person name="Fan D."/>
            <person name="Zhang W."/>
            <person name="Liu G."/>
            <person name="Zhang L."/>
            <person name="Zhao L."/>
            <person name="Fang X."/>
            <person name="Chen L."/>
            <person name="Dong Y."/>
            <person name="Chen Y."/>
            <person name="Ding Y."/>
            <person name="Zhao R."/>
            <person name="Feng M."/>
            <person name="Zhu Y."/>
            <person name="Feng Y."/>
            <person name="Jiang X."/>
            <person name="Zhu D."/>
            <person name="Xiang H."/>
            <person name="Feng X."/>
            <person name="Li S."/>
            <person name="Wang J."/>
            <person name="Zhang G."/>
            <person name="Kronforst M.R."/>
            <person name="Wang W."/>
        </authorList>
    </citation>
    <scope>NUCLEOTIDE SEQUENCE [LARGE SCALE GENOMIC DNA]</scope>
    <source>
        <strain evidence="1">Ya'a_city_454_Pm</strain>
        <tissue evidence="1">Whole body</tissue>
    </source>
</reference>